<evidence type="ECO:0000313" key="2">
    <source>
        <dbReference type="Proteomes" id="UP000326565"/>
    </source>
</evidence>
<protein>
    <submittedName>
        <fullName evidence="1">Uncharacterized protein</fullName>
    </submittedName>
</protein>
<dbReference type="AlphaFoldDB" id="A0A5N5WZG9"/>
<gene>
    <name evidence="1" type="ORF">BDV29DRAFT_177222</name>
</gene>
<dbReference type="OrthoDB" id="4062651at2759"/>
<name>A0A5N5WZG9_9EURO</name>
<dbReference type="Proteomes" id="UP000326565">
    <property type="component" value="Unassembled WGS sequence"/>
</dbReference>
<keyword evidence="2" id="KW-1185">Reference proteome</keyword>
<proteinExistence type="predicted"/>
<organism evidence="1 2">
    <name type="scientific">Aspergillus leporis</name>
    <dbReference type="NCBI Taxonomy" id="41062"/>
    <lineage>
        <taxon>Eukaryota</taxon>
        <taxon>Fungi</taxon>
        <taxon>Dikarya</taxon>
        <taxon>Ascomycota</taxon>
        <taxon>Pezizomycotina</taxon>
        <taxon>Eurotiomycetes</taxon>
        <taxon>Eurotiomycetidae</taxon>
        <taxon>Eurotiales</taxon>
        <taxon>Aspergillaceae</taxon>
        <taxon>Aspergillus</taxon>
        <taxon>Aspergillus subgen. Circumdati</taxon>
    </lineage>
</organism>
<dbReference type="EMBL" id="ML732245">
    <property type="protein sequence ID" value="KAB8072530.1"/>
    <property type="molecule type" value="Genomic_DNA"/>
</dbReference>
<sequence>MVFPELNGERAIDSVIWKCWYGEYRTIAELAKEMERLLLTGDGCSNKDVQGVIGGGPGDVDDGHDFSSQEETVRRLCEGRDSKHAF</sequence>
<accession>A0A5N5WZG9</accession>
<reference evidence="1 2" key="1">
    <citation type="submission" date="2019-04" db="EMBL/GenBank/DDBJ databases">
        <title>Friends and foes A comparative genomics study of 23 Aspergillus species from section Flavi.</title>
        <authorList>
            <consortium name="DOE Joint Genome Institute"/>
            <person name="Kjaerbolling I."/>
            <person name="Vesth T."/>
            <person name="Frisvad J.C."/>
            <person name="Nybo J.L."/>
            <person name="Theobald S."/>
            <person name="Kildgaard S."/>
            <person name="Isbrandt T."/>
            <person name="Kuo A."/>
            <person name="Sato A."/>
            <person name="Lyhne E.K."/>
            <person name="Kogle M.E."/>
            <person name="Wiebenga A."/>
            <person name="Kun R.S."/>
            <person name="Lubbers R.J."/>
            <person name="Makela M.R."/>
            <person name="Barry K."/>
            <person name="Chovatia M."/>
            <person name="Clum A."/>
            <person name="Daum C."/>
            <person name="Haridas S."/>
            <person name="He G."/>
            <person name="LaButti K."/>
            <person name="Lipzen A."/>
            <person name="Mondo S."/>
            <person name="Riley R."/>
            <person name="Salamov A."/>
            <person name="Simmons B.A."/>
            <person name="Magnuson J.K."/>
            <person name="Henrissat B."/>
            <person name="Mortensen U.H."/>
            <person name="Larsen T.O."/>
            <person name="Devries R.P."/>
            <person name="Grigoriev I.V."/>
            <person name="Machida M."/>
            <person name="Baker S.E."/>
            <person name="Andersen M.R."/>
        </authorList>
    </citation>
    <scope>NUCLEOTIDE SEQUENCE [LARGE SCALE GENOMIC DNA]</scope>
    <source>
        <strain evidence="1 2">CBS 151.66</strain>
    </source>
</reference>
<evidence type="ECO:0000313" key="1">
    <source>
        <dbReference type="EMBL" id="KAB8072530.1"/>
    </source>
</evidence>